<dbReference type="EMBL" id="MN739964">
    <property type="protein sequence ID" value="QHT80152.1"/>
    <property type="molecule type" value="Genomic_DNA"/>
</dbReference>
<proteinExistence type="predicted"/>
<protein>
    <submittedName>
        <fullName evidence="1">Uncharacterized protein</fullName>
    </submittedName>
</protein>
<organism evidence="1">
    <name type="scientific">viral metagenome</name>
    <dbReference type="NCBI Taxonomy" id="1070528"/>
    <lineage>
        <taxon>unclassified sequences</taxon>
        <taxon>metagenomes</taxon>
        <taxon>organismal metagenomes</taxon>
    </lineage>
</organism>
<evidence type="ECO:0000313" key="1">
    <source>
        <dbReference type="EMBL" id="QHT80152.1"/>
    </source>
</evidence>
<accession>A0A6C0HHU2</accession>
<dbReference type="AlphaFoldDB" id="A0A6C0HHU2"/>
<reference evidence="1" key="1">
    <citation type="journal article" date="2020" name="Nature">
        <title>Giant virus diversity and host interactions through global metagenomics.</title>
        <authorList>
            <person name="Schulz F."/>
            <person name="Roux S."/>
            <person name="Paez-Espino D."/>
            <person name="Jungbluth S."/>
            <person name="Walsh D.A."/>
            <person name="Denef V.J."/>
            <person name="McMahon K.D."/>
            <person name="Konstantinidis K.T."/>
            <person name="Eloe-Fadrosh E.A."/>
            <person name="Kyrpides N.C."/>
            <person name="Woyke T."/>
        </authorList>
    </citation>
    <scope>NUCLEOTIDE SEQUENCE</scope>
    <source>
        <strain evidence="1">GVMAG-M-3300023184-105</strain>
    </source>
</reference>
<sequence length="105" mass="11640">MLLRKIKCKNCKEIKTEKGSSKCYNCNVSGCNECITVACCDCSEKMCRNCSGSGEPTCGCYGHCITCGTSVNRGSDGWPCHKCKKWYCGDCRHHSKCKECKVEDD</sequence>
<name>A0A6C0HHU2_9ZZZZ</name>